<keyword evidence="3" id="KW-1185">Reference proteome</keyword>
<name>A0A0H2RAC5_9AGAM</name>
<proteinExistence type="predicted"/>
<feature type="compositionally biased region" description="Basic residues" evidence="1">
    <location>
        <begin position="1"/>
        <end position="18"/>
    </location>
</feature>
<accession>A0A0H2RAC5</accession>
<feature type="compositionally biased region" description="Acidic residues" evidence="1">
    <location>
        <begin position="79"/>
        <end position="88"/>
    </location>
</feature>
<feature type="compositionally biased region" description="Basic and acidic residues" evidence="1">
    <location>
        <begin position="19"/>
        <end position="28"/>
    </location>
</feature>
<reference evidence="2 3" key="1">
    <citation type="submission" date="2015-04" db="EMBL/GenBank/DDBJ databases">
        <title>Complete genome sequence of Schizopora paradoxa KUC8140, a cosmopolitan wood degrader in East Asia.</title>
        <authorList>
            <consortium name="DOE Joint Genome Institute"/>
            <person name="Min B."/>
            <person name="Park H."/>
            <person name="Jang Y."/>
            <person name="Kim J.-J."/>
            <person name="Kim K.H."/>
            <person name="Pangilinan J."/>
            <person name="Lipzen A."/>
            <person name="Riley R."/>
            <person name="Grigoriev I.V."/>
            <person name="Spatafora J.W."/>
            <person name="Choi I.-G."/>
        </authorList>
    </citation>
    <scope>NUCLEOTIDE SEQUENCE [LARGE SCALE GENOMIC DNA]</scope>
    <source>
        <strain evidence="2 3">KUC8140</strain>
    </source>
</reference>
<protein>
    <submittedName>
        <fullName evidence="2">Uncharacterized protein</fullName>
    </submittedName>
</protein>
<dbReference type="AlphaFoldDB" id="A0A0H2RAC5"/>
<feature type="region of interest" description="Disordered" evidence="1">
    <location>
        <begin position="184"/>
        <end position="207"/>
    </location>
</feature>
<sequence>MHLPKHCPHRNDKKKSRPPAKDSDEGKRKISKGWGTRSGREDAVGRNHGLRQSLHGPRLDHFGGNFARKASDVLGGDDVMTDESDVELTSEAHCKDEKLQAERPVAEDVLRDTSEQEYEEKPKHSLFDEIVVLPIKETRRKSRAKDKGNFHDSALEALDNGRGKPIVNSSFISVETLDGDVAKTQQVSSSESFRFSSEGFTDDIGSK</sequence>
<feature type="region of interest" description="Disordered" evidence="1">
    <location>
        <begin position="1"/>
        <end position="122"/>
    </location>
</feature>
<organism evidence="2 3">
    <name type="scientific">Schizopora paradoxa</name>
    <dbReference type="NCBI Taxonomy" id="27342"/>
    <lineage>
        <taxon>Eukaryota</taxon>
        <taxon>Fungi</taxon>
        <taxon>Dikarya</taxon>
        <taxon>Basidiomycota</taxon>
        <taxon>Agaricomycotina</taxon>
        <taxon>Agaricomycetes</taxon>
        <taxon>Hymenochaetales</taxon>
        <taxon>Schizoporaceae</taxon>
        <taxon>Schizopora</taxon>
    </lineage>
</organism>
<evidence type="ECO:0000313" key="2">
    <source>
        <dbReference type="EMBL" id="KLO08774.1"/>
    </source>
</evidence>
<gene>
    <name evidence="2" type="ORF">SCHPADRAFT_1000728</name>
</gene>
<feature type="compositionally biased region" description="Low complexity" evidence="1">
    <location>
        <begin position="188"/>
        <end position="198"/>
    </location>
</feature>
<dbReference type="InParanoid" id="A0A0H2RAC5"/>
<dbReference type="EMBL" id="KQ086078">
    <property type="protein sequence ID" value="KLO08774.1"/>
    <property type="molecule type" value="Genomic_DNA"/>
</dbReference>
<evidence type="ECO:0000313" key="3">
    <source>
        <dbReference type="Proteomes" id="UP000053477"/>
    </source>
</evidence>
<feature type="compositionally biased region" description="Basic and acidic residues" evidence="1">
    <location>
        <begin position="90"/>
        <end position="122"/>
    </location>
</feature>
<dbReference type="Proteomes" id="UP000053477">
    <property type="component" value="Unassembled WGS sequence"/>
</dbReference>
<evidence type="ECO:0000256" key="1">
    <source>
        <dbReference type="SAM" id="MobiDB-lite"/>
    </source>
</evidence>